<feature type="transmembrane region" description="Helical" evidence="8">
    <location>
        <begin position="111"/>
        <end position="128"/>
    </location>
</feature>
<protein>
    <recommendedName>
        <fullName evidence="8">Probable membrane transporter protein</fullName>
    </recommendedName>
</protein>
<dbReference type="STRING" id="1086013.SAMN05421774_103217"/>
<evidence type="ECO:0000256" key="1">
    <source>
        <dbReference type="ARBA" id="ARBA00004651"/>
    </source>
</evidence>
<feature type="transmembrane region" description="Helical" evidence="8">
    <location>
        <begin position="202"/>
        <end position="225"/>
    </location>
</feature>
<feature type="transmembrane region" description="Helical" evidence="8">
    <location>
        <begin position="178"/>
        <end position="196"/>
    </location>
</feature>
<evidence type="ECO:0000256" key="2">
    <source>
        <dbReference type="ARBA" id="ARBA00009142"/>
    </source>
</evidence>
<keyword evidence="3" id="KW-0813">Transport</keyword>
<dbReference type="GO" id="GO:0005886">
    <property type="term" value="C:plasma membrane"/>
    <property type="evidence" value="ECO:0007669"/>
    <property type="project" value="UniProtKB-SubCell"/>
</dbReference>
<dbReference type="OrthoDB" id="9795324at2"/>
<keyword evidence="5 8" id="KW-0812">Transmembrane</keyword>
<feature type="transmembrane region" description="Helical" evidence="8">
    <location>
        <begin position="140"/>
        <end position="166"/>
    </location>
</feature>
<gene>
    <name evidence="9" type="ORF">SAMN05421774_103217</name>
</gene>
<dbReference type="PANTHER" id="PTHR30269">
    <property type="entry name" value="TRANSMEMBRANE PROTEIN YFCA"/>
    <property type="match status" value="1"/>
</dbReference>
<keyword evidence="4 8" id="KW-1003">Cell membrane</keyword>
<dbReference type="AlphaFoldDB" id="A0A1N7N9F7"/>
<feature type="transmembrane region" description="Helical" evidence="8">
    <location>
        <begin position="232"/>
        <end position="251"/>
    </location>
</feature>
<keyword evidence="6 8" id="KW-1133">Transmembrane helix</keyword>
<evidence type="ECO:0000256" key="5">
    <source>
        <dbReference type="ARBA" id="ARBA00022692"/>
    </source>
</evidence>
<dbReference type="InterPro" id="IPR002781">
    <property type="entry name" value="TM_pro_TauE-like"/>
</dbReference>
<feature type="transmembrane region" description="Helical" evidence="8">
    <location>
        <begin position="39"/>
        <end position="62"/>
    </location>
</feature>
<keyword evidence="7 8" id="KW-0472">Membrane</keyword>
<evidence type="ECO:0000313" key="9">
    <source>
        <dbReference type="EMBL" id="SIS94946.1"/>
    </source>
</evidence>
<evidence type="ECO:0000256" key="7">
    <source>
        <dbReference type="ARBA" id="ARBA00023136"/>
    </source>
</evidence>
<evidence type="ECO:0000256" key="8">
    <source>
        <dbReference type="RuleBase" id="RU363041"/>
    </source>
</evidence>
<sequence length="258" mass="26723">MLVAALTGWTGVPALHIGALLVTALVAGCARGLSGFGAGLIFIPLASMLIGPQMSVALLLITDLIGGLPTLRPAWREAERRSVLIMLGGALVGMPLGFAALLVLDPVLVRWCISVIVLALLALLVSGWRWRGDAGPPVLAAAGGCGGILSGLAQIGGPPVVAFWLGMPRPVAVLRANIMLYFGLSSVASLMLYGFGGLITPAVLAVSVVVTPAYMLGVILGIRLFRVASPQVFRRLSMVLIGLAAIIGMPLEWPPLPW</sequence>
<comment type="similarity">
    <text evidence="2 8">Belongs to the 4-toluene sulfonate uptake permease (TSUP) (TC 2.A.102) family.</text>
</comment>
<organism evidence="9 10">
    <name type="scientific">Gemmobacter megaterium</name>
    <dbReference type="NCBI Taxonomy" id="1086013"/>
    <lineage>
        <taxon>Bacteria</taxon>
        <taxon>Pseudomonadati</taxon>
        <taxon>Pseudomonadota</taxon>
        <taxon>Alphaproteobacteria</taxon>
        <taxon>Rhodobacterales</taxon>
        <taxon>Paracoccaceae</taxon>
        <taxon>Gemmobacter</taxon>
    </lineage>
</organism>
<name>A0A1N7N9F7_9RHOB</name>
<dbReference type="PANTHER" id="PTHR30269:SF37">
    <property type="entry name" value="MEMBRANE TRANSPORTER PROTEIN"/>
    <property type="match status" value="1"/>
</dbReference>
<accession>A0A1N7N9F7</accession>
<feature type="transmembrane region" description="Helical" evidence="8">
    <location>
        <begin position="6"/>
        <end position="27"/>
    </location>
</feature>
<dbReference type="Proteomes" id="UP000186141">
    <property type="component" value="Unassembled WGS sequence"/>
</dbReference>
<evidence type="ECO:0000256" key="6">
    <source>
        <dbReference type="ARBA" id="ARBA00022989"/>
    </source>
</evidence>
<evidence type="ECO:0000256" key="3">
    <source>
        <dbReference type="ARBA" id="ARBA00022448"/>
    </source>
</evidence>
<evidence type="ECO:0000313" key="10">
    <source>
        <dbReference type="Proteomes" id="UP000186141"/>
    </source>
</evidence>
<reference evidence="9 10" key="1">
    <citation type="submission" date="2017-01" db="EMBL/GenBank/DDBJ databases">
        <authorList>
            <person name="Mah S.A."/>
            <person name="Swanson W.J."/>
            <person name="Moy G.W."/>
            <person name="Vacquier V.D."/>
        </authorList>
    </citation>
    <scope>NUCLEOTIDE SEQUENCE [LARGE SCALE GENOMIC DNA]</scope>
    <source>
        <strain evidence="9 10">DSM 26375</strain>
    </source>
</reference>
<feature type="transmembrane region" description="Helical" evidence="8">
    <location>
        <begin position="82"/>
        <end position="104"/>
    </location>
</feature>
<proteinExistence type="inferred from homology"/>
<dbReference type="Pfam" id="PF01925">
    <property type="entry name" value="TauE"/>
    <property type="match status" value="1"/>
</dbReference>
<dbReference type="EMBL" id="FTOT01000003">
    <property type="protein sequence ID" value="SIS94946.1"/>
    <property type="molecule type" value="Genomic_DNA"/>
</dbReference>
<keyword evidence="10" id="KW-1185">Reference proteome</keyword>
<dbReference type="InterPro" id="IPR052017">
    <property type="entry name" value="TSUP"/>
</dbReference>
<comment type="subcellular location">
    <subcellularLocation>
        <location evidence="1 8">Cell membrane</location>
        <topology evidence="1 8">Multi-pass membrane protein</topology>
    </subcellularLocation>
</comment>
<evidence type="ECO:0000256" key="4">
    <source>
        <dbReference type="ARBA" id="ARBA00022475"/>
    </source>
</evidence>
<dbReference type="RefSeq" id="WP_159441428.1">
    <property type="nucleotide sequence ID" value="NZ_BMEH01000003.1"/>
</dbReference>